<gene>
    <name evidence="1" type="ORF">VIBC2010_02266</name>
</gene>
<organism evidence="1 2">
    <name type="scientific">Vibrio caribbeanicus ATCC BAA-2122</name>
    <dbReference type="NCBI Taxonomy" id="796620"/>
    <lineage>
        <taxon>Bacteria</taxon>
        <taxon>Pseudomonadati</taxon>
        <taxon>Pseudomonadota</taxon>
        <taxon>Gammaproteobacteria</taxon>
        <taxon>Vibrionales</taxon>
        <taxon>Vibrionaceae</taxon>
        <taxon>Vibrio</taxon>
    </lineage>
</organism>
<sequence length="74" mass="8736">MGTHNEIPNLFKFVDYNLSMLNSLKEQSSIYTLKMGQNRPFNVQFVATRLLVAIFTPKVAQKTTNRKNWRRLYL</sequence>
<accession>E3BF57</accession>
<comment type="caution">
    <text evidence="1">The sequence shown here is derived from an EMBL/GenBank/DDBJ whole genome shotgun (WGS) entry which is preliminary data.</text>
</comment>
<protein>
    <submittedName>
        <fullName evidence="1">Uncharacterized protein</fullName>
    </submittedName>
</protein>
<keyword evidence="2" id="KW-1185">Reference proteome</keyword>
<dbReference type="STRING" id="796620.VIBC2010_02266"/>
<proteinExistence type="predicted"/>
<name>E3BF57_9VIBR</name>
<dbReference type="AlphaFoldDB" id="E3BF57"/>
<reference evidence="1 2" key="1">
    <citation type="journal article" date="2012" name="Int. J. Syst. Evol. Microbiol.">
        <title>Vibrio caribbeanicus sp. nov., isolated from the marine sponge Scleritoderma cyanea.</title>
        <authorList>
            <person name="Hoffmann M."/>
            <person name="Monday S.R."/>
            <person name="Allard M.W."/>
            <person name="Strain E.A."/>
            <person name="Whittaker P."/>
            <person name="Naum M."/>
            <person name="McCarthy P.J."/>
            <person name="Lopez J.V."/>
            <person name="Fischer M."/>
            <person name="Brown E.W."/>
        </authorList>
    </citation>
    <scope>NUCLEOTIDE SEQUENCE [LARGE SCALE GENOMIC DNA]</scope>
    <source>
        <strain evidence="1 2">ATCC BAA-2122</strain>
    </source>
</reference>
<dbReference type="Proteomes" id="UP000002943">
    <property type="component" value="Unassembled WGS sequence"/>
</dbReference>
<dbReference type="EMBL" id="AEIU01000008">
    <property type="protein sequence ID" value="EFP98310.1"/>
    <property type="molecule type" value="Genomic_DNA"/>
</dbReference>
<evidence type="ECO:0000313" key="2">
    <source>
        <dbReference type="Proteomes" id="UP000002943"/>
    </source>
</evidence>
<evidence type="ECO:0000313" key="1">
    <source>
        <dbReference type="EMBL" id="EFP98310.1"/>
    </source>
</evidence>